<dbReference type="AlphaFoldDB" id="A0A2P5AF91"/>
<evidence type="ECO:0000313" key="2">
    <source>
        <dbReference type="Proteomes" id="UP000237105"/>
    </source>
</evidence>
<feature type="non-terminal residue" evidence="1">
    <location>
        <position position="57"/>
    </location>
</feature>
<protein>
    <submittedName>
        <fullName evidence="1">Uncharacterized protein</fullName>
    </submittedName>
</protein>
<keyword evidence="2" id="KW-1185">Reference proteome</keyword>
<evidence type="ECO:0000313" key="1">
    <source>
        <dbReference type="EMBL" id="PON35194.1"/>
    </source>
</evidence>
<comment type="caution">
    <text evidence="1">The sequence shown here is derived from an EMBL/GenBank/DDBJ whole genome shotgun (WGS) entry which is preliminary data.</text>
</comment>
<organism evidence="1 2">
    <name type="scientific">Parasponia andersonii</name>
    <name type="common">Sponia andersonii</name>
    <dbReference type="NCBI Taxonomy" id="3476"/>
    <lineage>
        <taxon>Eukaryota</taxon>
        <taxon>Viridiplantae</taxon>
        <taxon>Streptophyta</taxon>
        <taxon>Embryophyta</taxon>
        <taxon>Tracheophyta</taxon>
        <taxon>Spermatophyta</taxon>
        <taxon>Magnoliopsida</taxon>
        <taxon>eudicotyledons</taxon>
        <taxon>Gunneridae</taxon>
        <taxon>Pentapetalae</taxon>
        <taxon>rosids</taxon>
        <taxon>fabids</taxon>
        <taxon>Rosales</taxon>
        <taxon>Cannabaceae</taxon>
        <taxon>Parasponia</taxon>
    </lineage>
</organism>
<reference evidence="2" key="1">
    <citation type="submission" date="2016-06" db="EMBL/GenBank/DDBJ databases">
        <title>Parallel loss of symbiosis genes in relatives of nitrogen-fixing non-legume Parasponia.</title>
        <authorList>
            <person name="Van Velzen R."/>
            <person name="Holmer R."/>
            <person name="Bu F."/>
            <person name="Rutten L."/>
            <person name="Van Zeijl A."/>
            <person name="Liu W."/>
            <person name="Santuari L."/>
            <person name="Cao Q."/>
            <person name="Sharma T."/>
            <person name="Shen D."/>
            <person name="Roswanjaya Y."/>
            <person name="Wardhani T."/>
            <person name="Kalhor M.S."/>
            <person name="Jansen J."/>
            <person name="Van den Hoogen J."/>
            <person name="Gungor B."/>
            <person name="Hartog M."/>
            <person name="Hontelez J."/>
            <person name="Verver J."/>
            <person name="Yang W.-C."/>
            <person name="Schijlen E."/>
            <person name="Repin R."/>
            <person name="Schilthuizen M."/>
            <person name="Schranz E."/>
            <person name="Heidstra R."/>
            <person name="Miyata K."/>
            <person name="Fedorova E."/>
            <person name="Kohlen W."/>
            <person name="Bisseling T."/>
            <person name="Smit S."/>
            <person name="Geurts R."/>
        </authorList>
    </citation>
    <scope>NUCLEOTIDE SEQUENCE [LARGE SCALE GENOMIC DNA]</scope>
    <source>
        <strain evidence="2">cv. WU1-14</strain>
    </source>
</reference>
<proteinExistence type="predicted"/>
<sequence length="57" mass="6287">MAKRKQGRDPPVGSGPSLRNILAIRRAKGKQALPGGWFNCAWARCEWIWNLPVGSSP</sequence>
<accession>A0A2P5AF91</accession>
<dbReference type="Proteomes" id="UP000237105">
    <property type="component" value="Unassembled WGS sequence"/>
</dbReference>
<name>A0A2P5AF91_PARAD</name>
<gene>
    <name evidence="1" type="ORF">PanWU01x14_338260</name>
</gene>
<dbReference type="EMBL" id="JXTB01000622">
    <property type="protein sequence ID" value="PON35194.1"/>
    <property type="molecule type" value="Genomic_DNA"/>
</dbReference>